<gene>
    <name evidence="16" type="ORF">ACO22_00782</name>
</gene>
<evidence type="ECO:0000256" key="11">
    <source>
        <dbReference type="ARBA" id="ARBA00023065"/>
    </source>
</evidence>
<evidence type="ECO:0000256" key="13">
    <source>
        <dbReference type="ARBA" id="ARBA00031116"/>
    </source>
</evidence>
<evidence type="ECO:0000256" key="12">
    <source>
        <dbReference type="ARBA" id="ARBA00023136"/>
    </source>
</evidence>
<protein>
    <recommendedName>
        <fullName evidence="3">Store-operated calcium entry-associated regulatory factor</fullName>
    </recommendedName>
    <alternativeName>
        <fullName evidence="13">Transmembrane protein 66</fullName>
    </alternativeName>
</protein>
<name>A0A1D2JNM8_PARBR</name>
<reference evidence="16 17" key="1">
    <citation type="submission" date="2016-06" db="EMBL/GenBank/DDBJ databases">
        <authorList>
            <person name="Kjaerup R.B."/>
            <person name="Dalgaard T.S."/>
            <person name="Juul-Madsen H.R."/>
        </authorList>
    </citation>
    <scope>NUCLEOTIDE SEQUENCE [LARGE SCALE GENOMIC DNA]</scope>
    <source>
        <strain evidence="16 17">Pb300</strain>
    </source>
</reference>
<sequence>MDISVRFSNHVFYISKTIVNYANLLKMTRTHPTLLSFLLFPLILLLALPQTHAYNPAKAPNSRDAVRLSSIKSLTLYANRKTTHRRLPAIQQLTCIGPSKKICALYTPDVMRCTNQGHGYDENDIQWTCTAQLPPEFKLGSTDVIYEGYRDAKDPWVLRGSGGVEYQLLLTERGEAKYGKLVAGGWFEGWSGGGGGWLRLLGELLFFVFFVGVLAAIVLAALGCIDGVRRGVGGQRRGGGLGWGGWGPGWGPGGGGGWGGWNDPPPPYDYPGYRKQESWRPGFWTGAAAGSAAGYAMGRQSGSRSGSGWGWGSNRAESSRGSSSRPSFSPSSSTLESTGFGSTRRR</sequence>
<dbReference type="VEuPathDB" id="FungiDB:PADG_06254"/>
<evidence type="ECO:0000256" key="1">
    <source>
        <dbReference type="ARBA" id="ARBA00004115"/>
    </source>
</evidence>
<keyword evidence="9" id="KW-0106">Calcium</keyword>
<feature type="compositionally biased region" description="Low complexity" evidence="14">
    <location>
        <begin position="319"/>
        <end position="340"/>
    </location>
</feature>
<evidence type="ECO:0000256" key="3">
    <source>
        <dbReference type="ARBA" id="ARBA00016584"/>
    </source>
</evidence>
<comment type="caution">
    <text evidence="16">The sequence shown here is derived from an EMBL/GenBank/DDBJ whole genome shotgun (WGS) entry which is preliminary data.</text>
</comment>
<evidence type="ECO:0000313" key="17">
    <source>
        <dbReference type="Proteomes" id="UP000242814"/>
    </source>
</evidence>
<accession>A0A1D2JNM8</accession>
<feature type="region of interest" description="Disordered" evidence="14">
    <location>
        <begin position="295"/>
        <end position="346"/>
    </location>
</feature>
<evidence type="ECO:0000256" key="5">
    <source>
        <dbReference type="ARBA" id="ARBA00022568"/>
    </source>
</evidence>
<evidence type="ECO:0000256" key="8">
    <source>
        <dbReference type="ARBA" id="ARBA00022824"/>
    </source>
</evidence>
<evidence type="ECO:0000256" key="14">
    <source>
        <dbReference type="SAM" id="MobiDB-lite"/>
    </source>
</evidence>
<comment type="subcellular location">
    <subcellularLocation>
        <location evidence="1">Endoplasmic reticulum membrane</location>
        <topology evidence="1">Single-pass type I membrane protein</topology>
    </subcellularLocation>
</comment>
<comment type="similarity">
    <text evidence="2">Belongs to the SARAF family.</text>
</comment>
<evidence type="ECO:0000256" key="2">
    <source>
        <dbReference type="ARBA" id="ARBA00006833"/>
    </source>
</evidence>
<evidence type="ECO:0000256" key="4">
    <source>
        <dbReference type="ARBA" id="ARBA00022448"/>
    </source>
</evidence>
<organism evidence="16 17">
    <name type="scientific">Paracoccidioides brasiliensis</name>
    <dbReference type="NCBI Taxonomy" id="121759"/>
    <lineage>
        <taxon>Eukaryota</taxon>
        <taxon>Fungi</taxon>
        <taxon>Dikarya</taxon>
        <taxon>Ascomycota</taxon>
        <taxon>Pezizomycotina</taxon>
        <taxon>Eurotiomycetes</taxon>
        <taxon>Eurotiomycetidae</taxon>
        <taxon>Onygenales</taxon>
        <taxon>Ajellomycetaceae</taxon>
        <taxon>Paracoccidioides</taxon>
    </lineage>
</organism>
<keyword evidence="12 15" id="KW-0472">Membrane</keyword>
<dbReference type="PANTHER" id="PTHR15929">
    <property type="entry name" value="STORE-OPERATED CALCIUM ENTRY-ASSOCIATED REGULATORY FACTOR"/>
    <property type="match status" value="1"/>
</dbReference>
<dbReference type="PANTHER" id="PTHR15929:SF0">
    <property type="entry name" value="STORE-OPERATED CALCIUM ENTRY-ASSOCIATED REGULATORY FACTOR"/>
    <property type="match status" value="1"/>
</dbReference>
<dbReference type="GO" id="GO:2001256">
    <property type="term" value="P:regulation of store-operated calcium entry"/>
    <property type="evidence" value="ECO:0007669"/>
    <property type="project" value="InterPro"/>
</dbReference>
<evidence type="ECO:0000256" key="6">
    <source>
        <dbReference type="ARBA" id="ARBA00022692"/>
    </source>
</evidence>
<keyword evidence="5" id="KW-0109">Calcium transport</keyword>
<keyword evidence="4" id="KW-0813">Transport</keyword>
<dbReference type="Proteomes" id="UP000242814">
    <property type="component" value="Unassembled WGS sequence"/>
</dbReference>
<proteinExistence type="inferred from homology"/>
<evidence type="ECO:0000256" key="10">
    <source>
        <dbReference type="ARBA" id="ARBA00022989"/>
    </source>
</evidence>
<evidence type="ECO:0000313" key="16">
    <source>
        <dbReference type="EMBL" id="ODH44704.1"/>
    </source>
</evidence>
<feature type="transmembrane region" description="Helical" evidence="15">
    <location>
        <begin position="204"/>
        <end position="228"/>
    </location>
</feature>
<dbReference type="InterPro" id="IPR009567">
    <property type="entry name" value="SARAF"/>
</dbReference>
<feature type="compositionally biased region" description="Low complexity" evidence="14">
    <location>
        <begin position="295"/>
        <end position="304"/>
    </location>
</feature>
<dbReference type="AlphaFoldDB" id="A0A1D2JNM8"/>
<evidence type="ECO:0000256" key="15">
    <source>
        <dbReference type="SAM" id="Phobius"/>
    </source>
</evidence>
<keyword evidence="7" id="KW-0732">Signal</keyword>
<dbReference type="VEuPathDB" id="FungiDB:PABG_06907"/>
<keyword evidence="10 15" id="KW-1133">Transmembrane helix</keyword>
<evidence type="ECO:0000256" key="7">
    <source>
        <dbReference type="ARBA" id="ARBA00022729"/>
    </source>
</evidence>
<dbReference type="GO" id="GO:0005789">
    <property type="term" value="C:endoplasmic reticulum membrane"/>
    <property type="evidence" value="ECO:0007669"/>
    <property type="project" value="UniProtKB-SubCell"/>
</dbReference>
<keyword evidence="8" id="KW-0256">Endoplasmic reticulum</keyword>
<keyword evidence="11" id="KW-0406">Ion transport</keyword>
<evidence type="ECO:0000256" key="9">
    <source>
        <dbReference type="ARBA" id="ARBA00022837"/>
    </source>
</evidence>
<dbReference type="EMBL" id="LZYO01000017">
    <property type="protein sequence ID" value="ODH44704.1"/>
    <property type="molecule type" value="Genomic_DNA"/>
</dbReference>
<dbReference type="Pfam" id="PF06682">
    <property type="entry name" value="SARAF"/>
    <property type="match status" value="1"/>
</dbReference>
<dbReference type="GO" id="GO:0006816">
    <property type="term" value="P:calcium ion transport"/>
    <property type="evidence" value="ECO:0007669"/>
    <property type="project" value="UniProtKB-KW"/>
</dbReference>
<keyword evidence="6 15" id="KW-0812">Transmembrane</keyword>